<feature type="compositionally biased region" description="Pro residues" evidence="1">
    <location>
        <begin position="252"/>
        <end position="261"/>
    </location>
</feature>
<feature type="region of interest" description="Disordered" evidence="1">
    <location>
        <begin position="375"/>
        <end position="394"/>
    </location>
</feature>
<evidence type="ECO:0000256" key="1">
    <source>
        <dbReference type="SAM" id="MobiDB-lite"/>
    </source>
</evidence>
<feature type="signal peptide" evidence="2">
    <location>
        <begin position="1"/>
        <end position="16"/>
    </location>
</feature>
<dbReference type="InterPro" id="IPR002109">
    <property type="entry name" value="Glutaredoxin"/>
</dbReference>
<keyword evidence="2" id="KW-0732">Signal</keyword>
<evidence type="ECO:0000313" key="6">
    <source>
        <dbReference type="Proteomes" id="UP000243217"/>
    </source>
</evidence>
<dbReference type="PROSITE" id="PS51354">
    <property type="entry name" value="GLUTAREDOXIN_2"/>
    <property type="match status" value="1"/>
</dbReference>
<dbReference type="SUPFAM" id="SSF52833">
    <property type="entry name" value="Thioredoxin-like"/>
    <property type="match status" value="1"/>
</dbReference>
<dbReference type="GO" id="GO:0003723">
    <property type="term" value="F:RNA binding"/>
    <property type="evidence" value="ECO:0007669"/>
    <property type="project" value="InterPro"/>
</dbReference>
<dbReference type="GO" id="GO:0033897">
    <property type="term" value="F:ribonuclease T2 activity"/>
    <property type="evidence" value="ECO:0007669"/>
    <property type="project" value="InterPro"/>
</dbReference>
<dbReference type="PANTHER" id="PTHR45694">
    <property type="entry name" value="GLUTAREDOXIN 2"/>
    <property type="match status" value="1"/>
</dbReference>
<dbReference type="GO" id="GO:0015038">
    <property type="term" value="F:glutathione disulfide oxidoreductase activity"/>
    <property type="evidence" value="ECO:0007669"/>
    <property type="project" value="TreeGrafter"/>
</dbReference>
<evidence type="ECO:0000256" key="2">
    <source>
        <dbReference type="SAM" id="SignalP"/>
    </source>
</evidence>
<accession>A0A0A7CLS5</accession>
<proteinExistence type="predicted"/>
<evidence type="ECO:0000313" key="5">
    <source>
        <dbReference type="EMBL" id="OQS07775.1"/>
    </source>
</evidence>
<dbReference type="EMBL" id="KM037923">
    <property type="protein sequence ID" value="AIG55384.1"/>
    <property type="molecule type" value="Genomic_DNA"/>
</dbReference>
<gene>
    <name evidence="5" type="ORF">THRCLA_00231</name>
</gene>
<dbReference type="Gene3D" id="3.40.30.10">
    <property type="entry name" value="Glutaredoxin"/>
    <property type="match status" value="1"/>
</dbReference>
<dbReference type="PRINTS" id="PR00160">
    <property type="entry name" value="GLUTAREDOXIN"/>
</dbReference>
<feature type="domain" description="Glutaredoxin" evidence="3">
    <location>
        <begin position="286"/>
        <end position="349"/>
    </location>
</feature>
<evidence type="ECO:0000313" key="4">
    <source>
        <dbReference type="EMBL" id="AIG55384.1"/>
    </source>
</evidence>
<dbReference type="AlphaFoldDB" id="A0A0A7CLS5"/>
<dbReference type="Proteomes" id="UP000243217">
    <property type="component" value="Unassembled WGS sequence"/>
</dbReference>
<dbReference type="EMBL" id="JNBS01000099">
    <property type="protein sequence ID" value="OQS07775.1"/>
    <property type="molecule type" value="Genomic_DNA"/>
</dbReference>
<sequence>MPKGTLLLSFLATVFAQDLPNWGKQDLWVHTSTWTPTHCQCYCERLCSHPTDYLKTNLVSSGIVPHNYDWSIPFCNGTIRTYNSDVVRSVGQSDLQTYFPLTMSRDLEHMWDPDSTDPRTDIGQFSYPCGGLHEAKYLKTIVQIAKFIRTPDLIKSNIGKNITTKSIREAFKKEQNLSVVLLCSNGAFADVVTCWSKSTPFLYQTTQASQDIAPAKPVQCPPGIVALDSCKDEYSFIHAMNTTSAPTTVPTSPTPAPPTATPSPSQDPDEVDAWVKNFTKDNHCALFGEDGCEYCAKAKALFASKSATYAYSGIDNQTTIPTGTDIYNSLVRLTHQDTLPNVWIGNKFIGGSDDLQALQDKGKLDGMLAAAGCTKSTPITTTKPPQTTKPTKTP</sequence>
<dbReference type="OrthoDB" id="74893at2759"/>
<reference evidence="4 6" key="1">
    <citation type="journal article" date="2014" name="Genome Biol. Evol.">
        <title>The secreted proteins of Achlya hypogyna and Thraustotheca clavata identify the ancestral oomycete secretome and reveal gene acquisitions by horizontal gene transfer.</title>
        <authorList>
            <person name="Misner I."/>
            <person name="Blouin N."/>
            <person name="Leonard G."/>
            <person name="Richards T.A."/>
            <person name="Lane C.E."/>
        </authorList>
    </citation>
    <scope>NUCLEOTIDE SEQUENCE</scope>
    <source>
        <strain evidence="4 6">ATCC 34112</strain>
    </source>
</reference>
<dbReference type="SUPFAM" id="SSF55895">
    <property type="entry name" value="Ribonuclease Rh-like"/>
    <property type="match status" value="1"/>
</dbReference>
<organism evidence="4">
    <name type="scientific">Thraustotheca clavata</name>
    <dbReference type="NCBI Taxonomy" id="74557"/>
    <lineage>
        <taxon>Eukaryota</taxon>
        <taxon>Sar</taxon>
        <taxon>Stramenopiles</taxon>
        <taxon>Oomycota</taxon>
        <taxon>Saprolegniomycetes</taxon>
        <taxon>Saprolegniales</taxon>
        <taxon>Achlyaceae</taxon>
        <taxon>Thraustotheca</taxon>
    </lineage>
</organism>
<dbReference type="Gene3D" id="3.90.730.10">
    <property type="entry name" value="Ribonuclease T2-like"/>
    <property type="match status" value="1"/>
</dbReference>
<dbReference type="InterPro" id="IPR014025">
    <property type="entry name" value="Glutaredoxin_subgr"/>
</dbReference>
<feature type="chain" id="PRO_5002025785" evidence="2">
    <location>
        <begin position="17"/>
        <end position="394"/>
    </location>
</feature>
<dbReference type="GO" id="GO:0005737">
    <property type="term" value="C:cytoplasm"/>
    <property type="evidence" value="ECO:0007669"/>
    <property type="project" value="TreeGrafter"/>
</dbReference>
<dbReference type="InterPro" id="IPR036249">
    <property type="entry name" value="Thioredoxin-like_sf"/>
</dbReference>
<dbReference type="Pfam" id="PF00462">
    <property type="entry name" value="Glutaredoxin"/>
    <property type="match status" value="1"/>
</dbReference>
<keyword evidence="6" id="KW-1185">Reference proteome</keyword>
<evidence type="ECO:0000259" key="3">
    <source>
        <dbReference type="Pfam" id="PF00462"/>
    </source>
</evidence>
<protein>
    <submittedName>
        <fullName evidence="4">Secreted protein</fullName>
    </submittedName>
</protein>
<name>A0A0A7CLS5_9STRA</name>
<dbReference type="PANTHER" id="PTHR45694:SF18">
    <property type="entry name" value="GLUTAREDOXIN-1-RELATED"/>
    <property type="match status" value="1"/>
</dbReference>
<feature type="region of interest" description="Disordered" evidence="1">
    <location>
        <begin position="245"/>
        <end position="269"/>
    </location>
</feature>
<dbReference type="GO" id="GO:0034599">
    <property type="term" value="P:cellular response to oxidative stress"/>
    <property type="evidence" value="ECO:0007669"/>
    <property type="project" value="TreeGrafter"/>
</dbReference>
<dbReference type="STRING" id="74557.A0A0A7CLS5"/>
<dbReference type="InterPro" id="IPR036430">
    <property type="entry name" value="RNase_T2-like_sf"/>
</dbReference>